<gene>
    <name evidence="2" type="ORF">H9703_08050</name>
</gene>
<dbReference type="Gene3D" id="1.10.10.10">
    <property type="entry name" value="Winged helix-like DNA-binding domain superfamily/Winged helix DNA-binding domain"/>
    <property type="match status" value="1"/>
</dbReference>
<reference evidence="2" key="2">
    <citation type="submission" date="2021-04" db="EMBL/GenBank/DDBJ databases">
        <authorList>
            <person name="Gilroy R."/>
        </authorList>
    </citation>
    <scope>NUCLEOTIDE SEQUENCE</scope>
    <source>
        <strain evidence="2">ChiSjej5B23-2810</strain>
    </source>
</reference>
<dbReference type="Pfam" id="PF08769">
    <property type="entry name" value="Spo0A_C"/>
    <property type="match status" value="1"/>
</dbReference>
<evidence type="ECO:0000313" key="2">
    <source>
        <dbReference type="EMBL" id="HJC46065.1"/>
    </source>
</evidence>
<name>A0A9D2T5S1_9FIRM</name>
<dbReference type="InterPro" id="IPR036388">
    <property type="entry name" value="WH-like_DNA-bd_sf"/>
</dbReference>
<comment type="caution">
    <text evidence="2">The sequence shown here is derived from an EMBL/GenBank/DDBJ whole genome shotgun (WGS) entry which is preliminary data.</text>
</comment>
<dbReference type="GO" id="GO:0003700">
    <property type="term" value="F:DNA-binding transcription factor activity"/>
    <property type="evidence" value="ECO:0007669"/>
    <property type="project" value="InterPro"/>
</dbReference>
<proteinExistence type="predicted"/>
<dbReference type="GO" id="GO:0042173">
    <property type="term" value="P:regulation of sporulation resulting in formation of a cellular spore"/>
    <property type="evidence" value="ECO:0007669"/>
    <property type="project" value="InterPro"/>
</dbReference>
<sequence>MRFECEIYELLRPFHLKGKNIGLFDLIEAVALVTEEPGRIHAVQKEVYMVIAAERRCSWMAIESSIRRALEQAWKHNRRYMDELTGYALDSCPTAAEFVYICAATIIKKHMGTMK</sequence>
<keyword evidence="2" id="KW-0648">Protein biosynthesis</keyword>
<protein>
    <submittedName>
        <fullName evidence="2">Sporulation initiation factor Spo0A C-terminal domain-containing protein</fullName>
    </submittedName>
</protein>
<organism evidence="2 3">
    <name type="scientific">Candidatus Faecalibacterium faecigallinarum</name>
    <dbReference type="NCBI Taxonomy" id="2838577"/>
    <lineage>
        <taxon>Bacteria</taxon>
        <taxon>Bacillati</taxon>
        <taxon>Bacillota</taxon>
        <taxon>Clostridia</taxon>
        <taxon>Eubacteriales</taxon>
        <taxon>Oscillospiraceae</taxon>
        <taxon>Faecalibacterium</taxon>
    </lineage>
</organism>
<dbReference type="InterPro" id="IPR014879">
    <property type="entry name" value="Spo0A_C"/>
</dbReference>
<dbReference type="GO" id="GO:0003677">
    <property type="term" value="F:DNA binding"/>
    <property type="evidence" value="ECO:0007669"/>
    <property type="project" value="InterPro"/>
</dbReference>
<dbReference type="GO" id="GO:0003743">
    <property type="term" value="F:translation initiation factor activity"/>
    <property type="evidence" value="ECO:0007669"/>
    <property type="project" value="UniProtKB-KW"/>
</dbReference>
<evidence type="ECO:0000259" key="1">
    <source>
        <dbReference type="Pfam" id="PF08769"/>
    </source>
</evidence>
<dbReference type="GO" id="GO:0005737">
    <property type="term" value="C:cytoplasm"/>
    <property type="evidence" value="ECO:0007669"/>
    <property type="project" value="InterPro"/>
</dbReference>
<dbReference type="AlphaFoldDB" id="A0A9D2T5S1"/>
<dbReference type="SUPFAM" id="SSF46894">
    <property type="entry name" value="C-terminal effector domain of the bipartite response regulators"/>
    <property type="match status" value="1"/>
</dbReference>
<evidence type="ECO:0000313" key="3">
    <source>
        <dbReference type="Proteomes" id="UP000823906"/>
    </source>
</evidence>
<keyword evidence="2" id="KW-0396">Initiation factor</keyword>
<reference evidence="2" key="1">
    <citation type="journal article" date="2021" name="PeerJ">
        <title>Extensive microbial diversity within the chicken gut microbiome revealed by metagenomics and culture.</title>
        <authorList>
            <person name="Gilroy R."/>
            <person name="Ravi A."/>
            <person name="Getino M."/>
            <person name="Pursley I."/>
            <person name="Horton D.L."/>
            <person name="Alikhan N.F."/>
            <person name="Baker D."/>
            <person name="Gharbi K."/>
            <person name="Hall N."/>
            <person name="Watson M."/>
            <person name="Adriaenssens E.M."/>
            <person name="Foster-Nyarko E."/>
            <person name="Jarju S."/>
            <person name="Secka A."/>
            <person name="Antonio M."/>
            <person name="Oren A."/>
            <person name="Chaudhuri R.R."/>
            <person name="La Ragione R."/>
            <person name="Hildebrand F."/>
            <person name="Pallen M.J."/>
        </authorList>
    </citation>
    <scope>NUCLEOTIDE SEQUENCE</scope>
    <source>
        <strain evidence="2">ChiSjej5B23-2810</strain>
    </source>
</reference>
<dbReference type="EMBL" id="DWWN01000053">
    <property type="protein sequence ID" value="HJC46065.1"/>
    <property type="molecule type" value="Genomic_DNA"/>
</dbReference>
<dbReference type="InterPro" id="IPR016032">
    <property type="entry name" value="Sig_transdc_resp-reg_C-effctor"/>
</dbReference>
<accession>A0A9D2T5S1</accession>
<feature type="domain" description="Sporulation initiation factor Spo0A C-terminal" evidence="1">
    <location>
        <begin position="15"/>
        <end position="105"/>
    </location>
</feature>
<dbReference type="Proteomes" id="UP000823906">
    <property type="component" value="Unassembled WGS sequence"/>
</dbReference>
<dbReference type="GO" id="GO:0005509">
    <property type="term" value="F:calcium ion binding"/>
    <property type="evidence" value="ECO:0007669"/>
    <property type="project" value="InterPro"/>
</dbReference>